<organism evidence="2 3">
    <name type="scientific">Heracleum sosnowskyi</name>
    <dbReference type="NCBI Taxonomy" id="360622"/>
    <lineage>
        <taxon>Eukaryota</taxon>
        <taxon>Viridiplantae</taxon>
        <taxon>Streptophyta</taxon>
        <taxon>Embryophyta</taxon>
        <taxon>Tracheophyta</taxon>
        <taxon>Spermatophyta</taxon>
        <taxon>Magnoliopsida</taxon>
        <taxon>eudicotyledons</taxon>
        <taxon>Gunneridae</taxon>
        <taxon>Pentapetalae</taxon>
        <taxon>asterids</taxon>
        <taxon>campanulids</taxon>
        <taxon>Apiales</taxon>
        <taxon>Apiaceae</taxon>
        <taxon>Apioideae</taxon>
        <taxon>apioid superclade</taxon>
        <taxon>Tordylieae</taxon>
        <taxon>Tordyliinae</taxon>
        <taxon>Heracleum</taxon>
    </lineage>
</organism>
<evidence type="ECO:0000313" key="3">
    <source>
        <dbReference type="Proteomes" id="UP001237642"/>
    </source>
</evidence>
<evidence type="ECO:0000256" key="1">
    <source>
        <dbReference type="SAM" id="Phobius"/>
    </source>
</evidence>
<dbReference type="Proteomes" id="UP001237642">
    <property type="component" value="Unassembled WGS sequence"/>
</dbReference>
<name>A0AAD8N4Y1_9APIA</name>
<sequence length="193" mass="22083">MLKKTRNDSRRNYILFASSFELHLLGLICCGFFFLSVDVFPHEVYAATVLLQLPAYYRPTTVMGGSSGGKLYHGNPFTTISTVSNQCSQRTESIVYRTLNLYLDLNYIEVLTEISQLISSTKLKSRKSMTRVIPLYKFGIQPFDNVNNLIDVIGMHNKLNIVQGGRTTYRLKRRRYHILSAFINNIIGKHCAF</sequence>
<accession>A0AAD8N4Y1</accession>
<reference evidence="2" key="1">
    <citation type="submission" date="2023-02" db="EMBL/GenBank/DDBJ databases">
        <title>Genome of toxic invasive species Heracleum sosnowskyi carries increased number of genes despite the absence of recent whole-genome duplications.</title>
        <authorList>
            <person name="Schelkunov M."/>
            <person name="Shtratnikova V."/>
            <person name="Makarenko M."/>
            <person name="Klepikova A."/>
            <person name="Omelchenko D."/>
            <person name="Novikova G."/>
            <person name="Obukhova E."/>
            <person name="Bogdanov V."/>
            <person name="Penin A."/>
            <person name="Logacheva M."/>
        </authorList>
    </citation>
    <scope>NUCLEOTIDE SEQUENCE</scope>
    <source>
        <strain evidence="2">Hsosn_3</strain>
        <tissue evidence="2">Leaf</tissue>
    </source>
</reference>
<keyword evidence="1" id="KW-1133">Transmembrane helix</keyword>
<keyword evidence="3" id="KW-1185">Reference proteome</keyword>
<dbReference type="AlphaFoldDB" id="A0AAD8N4Y1"/>
<gene>
    <name evidence="2" type="ORF">POM88_014009</name>
</gene>
<comment type="caution">
    <text evidence="2">The sequence shown here is derived from an EMBL/GenBank/DDBJ whole genome shotgun (WGS) entry which is preliminary data.</text>
</comment>
<keyword evidence="1" id="KW-0472">Membrane</keyword>
<evidence type="ECO:0000313" key="2">
    <source>
        <dbReference type="EMBL" id="KAK1394953.1"/>
    </source>
</evidence>
<feature type="transmembrane region" description="Helical" evidence="1">
    <location>
        <begin position="12"/>
        <end position="35"/>
    </location>
</feature>
<keyword evidence="1" id="KW-0812">Transmembrane</keyword>
<reference evidence="2" key="2">
    <citation type="submission" date="2023-05" db="EMBL/GenBank/DDBJ databases">
        <authorList>
            <person name="Schelkunov M.I."/>
        </authorList>
    </citation>
    <scope>NUCLEOTIDE SEQUENCE</scope>
    <source>
        <strain evidence="2">Hsosn_3</strain>
        <tissue evidence="2">Leaf</tissue>
    </source>
</reference>
<proteinExistence type="predicted"/>
<protein>
    <submittedName>
        <fullName evidence="2">Uncharacterized protein</fullName>
    </submittedName>
</protein>
<dbReference type="EMBL" id="JAUIZM010000003">
    <property type="protein sequence ID" value="KAK1394953.1"/>
    <property type="molecule type" value="Genomic_DNA"/>
</dbReference>